<feature type="transmembrane region" description="Helical" evidence="1">
    <location>
        <begin position="245"/>
        <end position="271"/>
    </location>
</feature>
<dbReference type="AlphaFoldDB" id="A0A0A0HK59"/>
<evidence type="ECO:0000313" key="2">
    <source>
        <dbReference type="EMBL" id="KGM88227.1"/>
    </source>
</evidence>
<sequence length="287" mass="30448">MTKTIGNPLTWLAGTTASAGRSASDAAEALGSEITTPPEVRTLSHDDLMTALHKGLADFVALRSDVFFLIAIYPLIGITLALTAFHSANLHLLFPLAAGFTLLGPVIGTGLYEMSRQRETGQATGWGTALRALRAHVLGPVLVLGVYLMGLFVVWMFAAKYIYDLTLGPLPPSSLMGFAQDVLTTGAGWQMIILGMATGFVFAAAVLVLSLISFPMLIDRRVGLPVAVMTSVAVARRNPRIVATWGLIVALGMTLGMLPAFLGLVIVLPVLGHATWHLYRAAVPVET</sequence>
<feature type="transmembrane region" description="Helical" evidence="1">
    <location>
        <begin position="92"/>
        <end position="112"/>
    </location>
</feature>
<keyword evidence="1" id="KW-1133">Transmembrane helix</keyword>
<organism evidence="2 3">
    <name type="scientific">Roseovarius mucosus DSM 17069</name>
    <dbReference type="NCBI Taxonomy" id="1288298"/>
    <lineage>
        <taxon>Bacteria</taxon>
        <taxon>Pseudomonadati</taxon>
        <taxon>Pseudomonadota</taxon>
        <taxon>Alphaproteobacteria</taxon>
        <taxon>Rhodobacterales</taxon>
        <taxon>Roseobacteraceae</taxon>
        <taxon>Roseovarius</taxon>
    </lineage>
</organism>
<keyword evidence="1" id="KW-0812">Transmembrane</keyword>
<feature type="transmembrane region" description="Helical" evidence="1">
    <location>
        <begin position="141"/>
        <end position="163"/>
    </location>
</feature>
<evidence type="ECO:0000256" key="1">
    <source>
        <dbReference type="SAM" id="Phobius"/>
    </source>
</evidence>
<comment type="caution">
    <text evidence="2">The sequence shown here is derived from an EMBL/GenBank/DDBJ whole genome shotgun (WGS) entry which is preliminary data.</text>
</comment>
<name>A0A0A0HK59_9RHOB</name>
<dbReference type="OrthoDB" id="9809543at2"/>
<dbReference type="Pfam" id="PF09955">
    <property type="entry name" value="DUF2189"/>
    <property type="match status" value="1"/>
</dbReference>
<reference evidence="2 3" key="1">
    <citation type="submission" date="2013-01" db="EMBL/GenBank/DDBJ databases">
        <authorList>
            <person name="Fiebig A."/>
            <person name="Goeker M."/>
            <person name="Klenk H.-P.P."/>
        </authorList>
    </citation>
    <scope>NUCLEOTIDE SEQUENCE [LARGE SCALE GENOMIC DNA]</scope>
    <source>
        <strain evidence="2 3">DSM 17069</strain>
    </source>
</reference>
<dbReference type="HOGENOM" id="CLU_067791_0_0_5"/>
<dbReference type="PATRIC" id="fig|1288298.3.peg.1939"/>
<gene>
    <name evidence="2" type="ORF">rosmuc_01922</name>
</gene>
<accession>A0A0A0HK59</accession>
<keyword evidence="1" id="KW-0472">Membrane</keyword>
<feature type="transmembrane region" description="Helical" evidence="1">
    <location>
        <begin position="191"/>
        <end position="212"/>
    </location>
</feature>
<proteinExistence type="predicted"/>
<dbReference type="InterPro" id="IPR018692">
    <property type="entry name" value="DUF2189"/>
</dbReference>
<feature type="transmembrane region" description="Helical" evidence="1">
    <location>
        <begin position="66"/>
        <end position="86"/>
    </location>
</feature>
<dbReference type="STRING" id="215743.ROSMUCSMR3_01204"/>
<dbReference type="EMBL" id="AONH01000010">
    <property type="protein sequence ID" value="KGM88227.1"/>
    <property type="molecule type" value="Genomic_DNA"/>
</dbReference>
<protein>
    <submittedName>
        <fullName evidence="2">Putative integral membrane protein</fullName>
    </submittedName>
</protein>
<dbReference type="eggNOG" id="COG5473">
    <property type="taxonomic scope" value="Bacteria"/>
</dbReference>
<evidence type="ECO:0000313" key="3">
    <source>
        <dbReference type="Proteomes" id="UP000030021"/>
    </source>
</evidence>
<dbReference type="Proteomes" id="UP000030021">
    <property type="component" value="Unassembled WGS sequence"/>
</dbReference>
<dbReference type="RefSeq" id="WP_037272636.1">
    <property type="nucleotide sequence ID" value="NZ_KN293979.1"/>
</dbReference>